<sequence>MDKILTCLFATYTGILTSKRSTALSSTASLLLGTLPYPVRKDCHSFGDTFSPVTFSAQSHSTSELLRTL</sequence>
<reference evidence="1 2" key="1">
    <citation type="submission" date="2019-06" db="EMBL/GenBank/DDBJ databases">
        <title>Whole genome shotgun sequence of Brevibacillus parabrevis NBRC 12334.</title>
        <authorList>
            <person name="Hosoyama A."/>
            <person name="Uohara A."/>
            <person name="Ohji S."/>
            <person name="Ichikawa N."/>
        </authorList>
    </citation>
    <scope>NUCLEOTIDE SEQUENCE [LARGE SCALE GENOMIC DNA]</scope>
    <source>
        <strain evidence="1 2">NBRC 12334</strain>
    </source>
</reference>
<gene>
    <name evidence="1" type="ORF">BPA01_55080</name>
</gene>
<dbReference type="EMBL" id="BJMH01000075">
    <property type="protein sequence ID" value="GEB35928.1"/>
    <property type="molecule type" value="Genomic_DNA"/>
</dbReference>
<proteinExistence type="predicted"/>
<keyword evidence="2" id="KW-1185">Reference proteome</keyword>
<evidence type="ECO:0000313" key="2">
    <source>
        <dbReference type="Proteomes" id="UP000316882"/>
    </source>
</evidence>
<name>A0A4Y3PWD5_BREPA</name>
<protein>
    <submittedName>
        <fullName evidence="1">Uncharacterized protein</fullName>
    </submittedName>
</protein>
<dbReference type="AlphaFoldDB" id="A0A4Y3PWD5"/>
<evidence type="ECO:0000313" key="1">
    <source>
        <dbReference type="EMBL" id="GEB35928.1"/>
    </source>
</evidence>
<dbReference type="Proteomes" id="UP000316882">
    <property type="component" value="Unassembled WGS sequence"/>
</dbReference>
<accession>A0A4Y3PWD5</accession>
<organism evidence="1 2">
    <name type="scientific">Brevibacillus parabrevis</name>
    <dbReference type="NCBI Taxonomy" id="54914"/>
    <lineage>
        <taxon>Bacteria</taxon>
        <taxon>Bacillati</taxon>
        <taxon>Bacillota</taxon>
        <taxon>Bacilli</taxon>
        <taxon>Bacillales</taxon>
        <taxon>Paenibacillaceae</taxon>
        <taxon>Brevibacillus</taxon>
    </lineage>
</organism>
<comment type="caution">
    <text evidence="1">The sequence shown here is derived from an EMBL/GenBank/DDBJ whole genome shotgun (WGS) entry which is preliminary data.</text>
</comment>